<dbReference type="SUPFAM" id="SSF51905">
    <property type="entry name" value="FAD/NAD(P)-binding domain"/>
    <property type="match status" value="1"/>
</dbReference>
<evidence type="ECO:0000256" key="2">
    <source>
        <dbReference type="ARBA" id="ARBA00023033"/>
    </source>
</evidence>
<keyword evidence="1" id="KW-0560">Oxidoreductase</keyword>
<feature type="domain" description="FAD-binding" evidence="4">
    <location>
        <begin position="401"/>
        <end position="462"/>
    </location>
</feature>
<evidence type="ECO:0000256" key="3">
    <source>
        <dbReference type="SAM" id="MobiDB-lite"/>
    </source>
</evidence>
<feature type="compositionally biased region" description="Low complexity" evidence="3">
    <location>
        <begin position="543"/>
        <end position="568"/>
    </location>
</feature>
<dbReference type="Proteomes" id="UP000654123">
    <property type="component" value="Unassembled WGS sequence"/>
</dbReference>
<feature type="compositionally biased region" description="Polar residues" evidence="3">
    <location>
        <begin position="1"/>
        <end position="10"/>
    </location>
</feature>
<dbReference type="GO" id="GO:0071949">
    <property type="term" value="F:FAD binding"/>
    <property type="evidence" value="ECO:0007669"/>
    <property type="project" value="InterPro"/>
</dbReference>
<dbReference type="RefSeq" id="WP_189529145.1">
    <property type="nucleotide sequence ID" value="NZ_BMSV01000001.1"/>
</dbReference>
<keyword evidence="2" id="KW-0503">Monooxygenase</keyword>
<gene>
    <name evidence="5" type="ORF">GCM10010249_00170</name>
</gene>
<dbReference type="Gene3D" id="3.30.9.30">
    <property type="match status" value="1"/>
</dbReference>
<dbReference type="InterPro" id="IPR036188">
    <property type="entry name" value="FAD/NAD-bd_sf"/>
</dbReference>
<evidence type="ECO:0000313" key="5">
    <source>
        <dbReference type="EMBL" id="GGP87031.1"/>
    </source>
</evidence>
<dbReference type="InterPro" id="IPR050493">
    <property type="entry name" value="FAD-dep_Monooxygenase_BioMet"/>
</dbReference>
<evidence type="ECO:0000259" key="4">
    <source>
        <dbReference type="Pfam" id="PF01494"/>
    </source>
</evidence>
<dbReference type="Gene3D" id="3.50.50.60">
    <property type="entry name" value="FAD/NAD(P)-binding domain"/>
    <property type="match status" value="1"/>
</dbReference>
<feature type="region of interest" description="Disordered" evidence="3">
    <location>
        <begin position="1"/>
        <end position="54"/>
    </location>
</feature>
<dbReference type="PRINTS" id="PR00420">
    <property type="entry name" value="RNGMNOXGNASE"/>
</dbReference>
<accession>A0A918AUK9</accession>
<dbReference type="InterPro" id="IPR002938">
    <property type="entry name" value="FAD-bd"/>
</dbReference>
<dbReference type="Pfam" id="PF01494">
    <property type="entry name" value="FAD_binding_3"/>
    <property type="match status" value="2"/>
</dbReference>
<dbReference type="SUPFAM" id="SSF54373">
    <property type="entry name" value="FAD-linked reductases, C-terminal domain"/>
    <property type="match status" value="1"/>
</dbReference>
<feature type="compositionally biased region" description="Low complexity" evidence="3">
    <location>
        <begin position="20"/>
        <end position="32"/>
    </location>
</feature>
<dbReference type="EMBL" id="BMSV01000001">
    <property type="protein sequence ID" value="GGP87031.1"/>
    <property type="molecule type" value="Genomic_DNA"/>
</dbReference>
<evidence type="ECO:0000313" key="6">
    <source>
        <dbReference type="Proteomes" id="UP000654123"/>
    </source>
</evidence>
<sequence>MTPDHTTQGTPPAAPDDTRPAAPGDAAPAVPHDAARANPGDGARATPGGTALDDVLDDATLDGVVPGADAPGATCGTAREAARATCARQEAAECGGAAAARSLEPDVLVVGGGIAGLTTALALHAAGFVRVTVVEAATGTRPVDAGLNLMPDAVRELDALGLLDRLEADAVRTGELRYYHRCGALVAREERGLRAGYRWPQLSVHRAHLRRVLADAVRERLGEGTLVTGVRVTGVDRQPGDARPRVRIEHRSGAVRSLSCLEPDLLIGADGVRSAVRSALHPDEGEPPRNGMLVWRGVSRMDPRRAAPFMLVAGDDRQKAVVHPVTEPSPHRPEVLVTWALAMPADAVDGRSPGDWERPVPVGRFLGHYEGWEFDGVSVPEVLRAADGAYEYPLVDRDPLARWSHGRTTLVGDAAHPACPLGSDGATRSVVDARALAHALAVHPDPVEALAAYEAERRSAGTGLQWADRGPGPEAVVHLAHERAPAGFTDIDDVVPPEERRAIAARYAATGASDRETVNQGSPYDVPGTAPGAPAAGPPPHGAPASAAPAPGTPAHGLLAPGAPAHGSLFHGTSRDTPPYGVSARATPFRDTPGTHVLP</sequence>
<protein>
    <recommendedName>
        <fullName evidence="4">FAD-binding domain-containing protein</fullName>
    </recommendedName>
</protein>
<dbReference type="NCBIfam" id="NF005720">
    <property type="entry name" value="PRK07538.1"/>
    <property type="match status" value="1"/>
</dbReference>
<dbReference type="AlphaFoldDB" id="A0A918AUK9"/>
<evidence type="ECO:0000256" key="1">
    <source>
        <dbReference type="ARBA" id="ARBA00023002"/>
    </source>
</evidence>
<organism evidence="5 6">
    <name type="scientific">Streptomyces roseolilacinus</name>
    <dbReference type="NCBI Taxonomy" id="66904"/>
    <lineage>
        <taxon>Bacteria</taxon>
        <taxon>Bacillati</taxon>
        <taxon>Actinomycetota</taxon>
        <taxon>Actinomycetes</taxon>
        <taxon>Kitasatosporales</taxon>
        <taxon>Streptomycetaceae</taxon>
        <taxon>Streptomyces</taxon>
    </lineage>
</organism>
<comment type="caution">
    <text evidence="5">The sequence shown here is derived from an EMBL/GenBank/DDBJ whole genome shotgun (WGS) entry which is preliminary data.</text>
</comment>
<proteinExistence type="predicted"/>
<reference evidence="5" key="2">
    <citation type="submission" date="2020-09" db="EMBL/GenBank/DDBJ databases">
        <authorList>
            <person name="Sun Q."/>
            <person name="Ohkuma M."/>
        </authorList>
    </citation>
    <scope>NUCLEOTIDE SEQUENCE</scope>
    <source>
        <strain evidence="5">JCM 4335</strain>
    </source>
</reference>
<reference evidence="5" key="1">
    <citation type="journal article" date="2014" name="Int. J. Syst. Evol. Microbiol.">
        <title>Complete genome sequence of Corynebacterium casei LMG S-19264T (=DSM 44701T), isolated from a smear-ripened cheese.</title>
        <authorList>
            <consortium name="US DOE Joint Genome Institute (JGI-PGF)"/>
            <person name="Walter F."/>
            <person name="Albersmeier A."/>
            <person name="Kalinowski J."/>
            <person name="Ruckert C."/>
        </authorList>
    </citation>
    <scope>NUCLEOTIDE SEQUENCE</scope>
    <source>
        <strain evidence="5">JCM 4335</strain>
    </source>
</reference>
<feature type="region of interest" description="Disordered" evidence="3">
    <location>
        <begin position="508"/>
        <end position="599"/>
    </location>
</feature>
<feature type="domain" description="FAD-binding" evidence="4">
    <location>
        <begin position="106"/>
        <end position="281"/>
    </location>
</feature>
<dbReference type="PANTHER" id="PTHR13789">
    <property type="entry name" value="MONOOXYGENASE"/>
    <property type="match status" value="1"/>
</dbReference>
<dbReference type="GO" id="GO:0004497">
    <property type="term" value="F:monooxygenase activity"/>
    <property type="evidence" value="ECO:0007669"/>
    <property type="project" value="UniProtKB-KW"/>
</dbReference>
<name>A0A918AUK9_9ACTN</name>
<keyword evidence="6" id="KW-1185">Reference proteome</keyword>
<dbReference type="PANTHER" id="PTHR13789:SF268">
    <property type="entry name" value="5-METHYLPHENAZINE-1-CARBOXYLATE 1-MONOOXYGENASE"/>
    <property type="match status" value="1"/>
</dbReference>